<dbReference type="Proteomes" id="UP001164286">
    <property type="component" value="Unassembled WGS sequence"/>
</dbReference>
<sequence length="497" mass="54767">MSTAGAGASLAPHLRSRATGGYTAPRNRFQPAKRSSRTDLDGEDFIDFLHRLTRYAAAPITIPLNLIKKAITSPLTISLVLKLALLGFLVLGSAVFSVLAVGAFWWSWGTGGTVEAEGWLTYGSKIHRTPHALVPLIASNFQEDLRYDVDVEMELVRPHKASEEIGNFMLSLELRSQRNPEIVLISAAQPSLPPPPLLTSFFPANPIPCLIPYPFRFACPSRLLGRVSSGRISSRRRNRKSSTHPSSHQFRAGDIVLLSKQLMEGVVLVPATGGNGVIGSAFVSIGREDTFTDSSEKCVTSPREVRTTGWVSLRFTPRPTGIRWLLSSHPLPPLLLLPPISLTLTLSSSLIAFMIISYVSKSPKGSAKRLEGETEKTTEEKLLDERRASAARDREDREEEERLRAEWEEVQERSSGGLRRIPEERKRSRVGESTVGGSETTVSQGSMPSFTFPESSDDGISSTAETETETETETEREATHWRNLSTSDVSEGWEEAR</sequence>
<name>A0AA38HEP8_9TREE</name>
<evidence type="ECO:0000256" key="3">
    <source>
        <dbReference type="ARBA" id="ARBA00022824"/>
    </source>
</evidence>
<evidence type="ECO:0000256" key="2">
    <source>
        <dbReference type="ARBA" id="ARBA00022692"/>
    </source>
</evidence>
<dbReference type="Pfam" id="PF06775">
    <property type="entry name" value="Seipin"/>
    <property type="match status" value="1"/>
</dbReference>
<comment type="subcellular location">
    <subcellularLocation>
        <location evidence="1">Endoplasmic reticulum membrane</location>
        <topology evidence="1">Multi-pass membrane protein</topology>
    </subcellularLocation>
</comment>
<keyword evidence="2 8" id="KW-0812">Transmembrane</keyword>
<dbReference type="GO" id="GO:0006629">
    <property type="term" value="P:lipid metabolic process"/>
    <property type="evidence" value="ECO:0007669"/>
    <property type="project" value="UniProtKB-KW"/>
</dbReference>
<keyword evidence="3" id="KW-0256">Endoplasmic reticulum</keyword>
<dbReference type="GO" id="GO:0005789">
    <property type="term" value="C:endoplasmic reticulum membrane"/>
    <property type="evidence" value="ECO:0007669"/>
    <property type="project" value="UniProtKB-SubCell"/>
</dbReference>
<feature type="compositionally biased region" description="Basic and acidic residues" evidence="7">
    <location>
        <begin position="368"/>
        <end position="412"/>
    </location>
</feature>
<keyword evidence="5" id="KW-0443">Lipid metabolism</keyword>
<evidence type="ECO:0000256" key="6">
    <source>
        <dbReference type="ARBA" id="ARBA00023136"/>
    </source>
</evidence>
<evidence type="ECO:0000256" key="4">
    <source>
        <dbReference type="ARBA" id="ARBA00022989"/>
    </source>
</evidence>
<dbReference type="InterPro" id="IPR009617">
    <property type="entry name" value="Seipin"/>
</dbReference>
<evidence type="ECO:0000256" key="7">
    <source>
        <dbReference type="SAM" id="MobiDB-lite"/>
    </source>
</evidence>
<protein>
    <recommendedName>
        <fullName evidence="11">Seipin</fullName>
    </recommendedName>
</protein>
<dbReference type="EMBL" id="JAKWFO010000001">
    <property type="protein sequence ID" value="KAI9639842.1"/>
    <property type="molecule type" value="Genomic_DNA"/>
</dbReference>
<feature type="region of interest" description="Disordered" evidence="7">
    <location>
        <begin position="366"/>
        <end position="497"/>
    </location>
</feature>
<proteinExistence type="predicted"/>
<evidence type="ECO:0000256" key="5">
    <source>
        <dbReference type="ARBA" id="ARBA00023098"/>
    </source>
</evidence>
<feature type="region of interest" description="Disordered" evidence="7">
    <location>
        <begin position="17"/>
        <end position="38"/>
    </location>
</feature>
<organism evidence="9 10">
    <name type="scientific">Dioszegia hungarica</name>
    <dbReference type="NCBI Taxonomy" id="4972"/>
    <lineage>
        <taxon>Eukaryota</taxon>
        <taxon>Fungi</taxon>
        <taxon>Dikarya</taxon>
        <taxon>Basidiomycota</taxon>
        <taxon>Agaricomycotina</taxon>
        <taxon>Tremellomycetes</taxon>
        <taxon>Tremellales</taxon>
        <taxon>Bulleribasidiaceae</taxon>
        <taxon>Dioszegia</taxon>
    </lineage>
</organism>
<reference evidence="9" key="1">
    <citation type="journal article" date="2022" name="G3 (Bethesda)">
        <title>High quality genome of the basidiomycete yeast Dioszegia hungarica PDD-24b-2 isolated from cloud water.</title>
        <authorList>
            <person name="Jarrige D."/>
            <person name="Haridas S."/>
            <person name="Bleykasten-Grosshans C."/>
            <person name="Joly M."/>
            <person name="Nadalig T."/>
            <person name="Sancelme M."/>
            <person name="Vuilleumier S."/>
            <person name="Grigoriev I.V."/>
            <person name="Amato P."/>
            <person name="Bringel F."/>
        </authorList>
    </citation>
    <scope>NUCLEOTIDE SEQUENCE</scope>
    <source>
        <strain evidence="9">PDD-24b-2</strain>
    </source>
</reference>
<gene>
    <name evidence="9" type="ORF">MKK02DRAFT_40169</name>
</gene>
<dbReference type="AlphaFoldDB" id="A0AA38HEP8"/>
<evidence type="ECO:0000313" key="10">
    <source>
        <dbReference type="Proteomes" id="UP001164286"/>
    </source>
</evidence>
<dbReference type="GO" id="GO:0140042">
    <property type="term" value="P:lipid droplet formation"/>
    <property type="evidence" value="ECO:0007669"/>
    <property type="project" value="UniProtKB-ARBA"/>
</dbReference>
<evidence type="ECO:0000256" key="1">
    <source>
        <dbReference type="ARBA" id="ARBA00004477"/>
    </source>
</evidence>
<dbReference type="GeneID" id="77730196"/>
<dbReference type="CDD" id="cd23995">
    <property type="entry name" value="Seipin_BSCL2_like"/>
    <property type="match status" value="1"/>
</dbReference>
<feature type="compositionally biased region" description="Polar residues" evidence="7">
    <location>
        <begin position="435"/>
        <end position="462"/>
    </location>
</feature>
<evidence type="ECO:0000313" key="9">
    <source>
        <dbReference type="EMBL" id="KAI9639842.1"/>
    </source>
</evidence>
<evidence type="ECO:0000256" key="8">
    <source>
        <dbReference type="SAM" id="Phobius"/>
    </source>
</evidence>
<dbReference type="RefSeq" id="XP_052949619.1">
    <property type="nucleotide sequence ID" value="XM_053090991.1"/>
</dbReference>
<feature type="compositionally biased region" description="Basic and acidic residues" evidence="7">
    <location>
        <begin position="420"/>
        <end position="430"/>
    </location>
</feature>
<evidence type="ECO:0008006" key="11">
    <source>
        <dbReference type="Google" id="ProtNLM"/>
    </source>
</evidence>
<keyword evidence="6 8" id="KW-0472">Membrane</keyword>
<comment type="caution">
    <text evidence="9">The sequence shown here is derived from an EMBL/GenBank/DDBJ whole genome shotgun (WGS) entry which is preliminary data.</text>
</comment>
<feature type="transmembrane region" description="Helical" evidence="8">
    <location>
        <begin position="83"/>
        <end position="108"/>
    </location>
</feature>
<accession>A0AA38HEP8</accession>
<keyword evidence="10" id="KW-1185">Reference proteome</keyword>
<keyword evidence="4 8" id="KW-1133">Transmembrane helix</keyword>